<reference evidence="1 2" key="1">
    <citation type="submission" date="2020-04" db="EMBL/GenBank/DDBJ databases">
        <authorList>
            <person name="Pajer P."/>
            <person name="Broz P."/>
        </authorList>
    </citation>
    <scope>NUCLEOTIDE SEQUENCE [LARGE SCALE GENOMIC DNA]</scope>
    <source>
        <strain evidence="2">NRL-ATB46093</strain>
    </source>
</reference>
<dbReference type="SUPFAM" id="SSF51182">
    <property type="entry name" value="RmlC-like cupins"/>
    <property type="match status" value="1"/>
</dbReference>
<organism evidence="1 2">
    <name type="scientific">Planococcus glaciei</name>
    <dbReference type="NCBI Taxonomy" id="459472"/>
    <lineage>
        <taxon>Bacteria</taxon>
        <taxon>Bacillati</taxon>
        <taxon>Bacillota</taxon>
        <taxon>Bacilli</taxon>
        <taxon>Bacillales</taxon>
        <taxon>Caryophanaceae</taxon>
        <taxon>Planococcus</taxon>
    </lineage>
</organism>
<gene>
    <name evidence="1" type="ORF">HF394_04570</name>
</gene>
<dbReference type="AlphaFoldDB" id="A0A7H8Q8R4"/>
<dbReference type="InterPro" id="IPR014710">
    <property type="entry name" value="RmlC-like_jellyroll"/>
</dbReference>
<evidence type="ECO:0000313" key="1">
    <source>
        <dbReference type="EMBL" id="QKX49921.1"/>
    </source>
</evidence>
<dbReference type="InterPro" id="IPR011051">
    <property type="entry name" value="RmlC_Cupin_sf"/>
</dbReference>
<evidence type="ECO:0000313" key="2">
    <source>
        <dbReference type="Proteomes" id="UP000509222"/>
    </source>
</evidence>
<accession>A0A7H8Q8R4</accession>
<reference evidence="2" key="2">
    <citation type="submission" date="2020-06" db="EMBL/GenBank/DDBJ databases">
        <title>Isolation of Planomicrobium glaciei.</title>
        <authorList>
            <person name="Malisova L."/>
            <person name="Safrankova R."/>
            <person name="Jakubu V."/>
            <person name="Spanelova P."/>
        </authorList>
    </citation>
    <scope>NUCLEOTIDE SEQUENCE [LARGE SCALE GENOMIC DNA]</scope>
    <source>
        <strain evidence="2">NRL-ATB46093</strain>
    </source>
</reference>
<dbReference type="Proteomes" id="UP000509222">
    <property type="component" value="Chromosome"/>
</dbReference>
<sequence length="99" mass="10888">MELIAAPYHLNDKAKNIQPILNVEKTKIINIQLQQGETVPEHAVDADVAIIARSGKVNFTVEGKTVEVSPQQVLYMAPLEKHSLAAVEASDLMVVQTKR</sequence>
<dbReference type="EMBL" id="CP051177">
    <property type="protein sequence ID" value="QKX49921.1"/>
    <property type="molecule type" value="Genomic_DNA"/>
</dbReference>
<name>A0A7H8Q8R4_9BACL</name>
<proteinExistence type="predicted"/>
<dbReference type="RefSeq" id="WP_051413769.1">
    <property type="nucleotide sequence ID" value="NZ_CP051177.1"/>
</dbReference>
<protein>
    <recommendedName>
        <fullName evidence="3">AraC-type arabinose-binding/dimerisation domain-containing protein</fullName>
    </recommendedName>
</protein>
<dbReference type="Gene3D" id="2.60.120.10">
    <property type="entry name" value="Jelly Rolls"/>
    <property type="match status" value="1"/>
</dbReference>
<evidence type="ECO:0008006" key="3">
    <source>
        <dbReference type="Google" id="ProtNLM"/>
    </source>
</evidence>
<keyword evidence="2" id="KW-1185">Reference proteome</keyword>